<keyword evidence="1" id="KW-0285">Flavoprotein</keyword>
<dbReference type="InterPro" id="IPR036661">
    <property type="entry name" value="Luciferase-like_sf"/>
</dbReference>
<dbReference type="InterPro" id="IPR050172">
    <property type="entry name" value="SsuD_RutA_monooxygenase"/>
</dbReference>
<dbReference type="GO" id="GO:0046306">
    <property type="term" value="P:alkanesulfonate catabolic process"/>
    <property type="evidence" value="ECO:0007669"/>
    <property type="project" value="TreeGrafter"/>
</dbReference>
<evidence type="ECO:0000256" key="1">
    <source>
        <dbReference type="ARBA" id="ARBA00022630"/>
    </source>
</evidence>
<evidence type="ECO:0000256" key="2">
    <source>
        <dbReference type="ARBA" id="ARBA00022643"/>
    </source>
</evidence>
<evidence type="ECO:0000256" key="3">
    <source>
        <dbReference type="ARBA" id="ARBA00023002"/>
    </source>
</evidence>
<evidence type="ECO:0000313" key="7">
    <source>
        <dbReference type="Proteomes" id="UP000000851"/>
    </source>
</evidence>
<keyword evidence="4 6" id="KW-0503">Monooxygenase</keyword>
<keyword evidence="3 6" id="KW-0560">Oxidoreductase</keyword>
<dbReference type="HOGENOM" id="CLU_027853_1_4_11"/>
<proteinExistence type="predicted"/>
<evidence type="ECO:0000313" key="6">
    <source>
        <dbReference type="EMBL" id="ACU71681.1"/>
    </source>
</evidence>
<dbReference type="InterPro" id="IPR011251">
    <property type="entry name" value="Luciferase-like_dom"/>
</dbReference>
<dbReference type="eggNOG" id="COG2141">
    <property type="taxonomic scope" value="Bacteria"/>
</dbReference>
<dbReference type="KEGG" id="cai:Caci_2768"/>
<dbReference type="STRING" id="479433.Caci_2768"/>
<organism evidence="6 7">
    <name type="scientific">Catenulispora acidiphila (strain DSM 44928 / JCM 14897 / NBRC 102108 / NRRL B-24433 / ID139908)</name>
    <dbReference type="NCBI Taxonomy" id="479433"/>
    <lineage>
        <taxon>Bacteria</taxon>
        <taxon>Bacillati</taxon>
        <taxon>Actinomycetota</taxon>
        <taxon>Actinomycetes</taxon>
        <taxon>Catenulisporales</taxon>
        <taxon>Catenulisporaceae</taxon>
        <taxon>Catenulispora</taxon>
    </lineage>
</organism>
<protein>
    <submittedName>
        <fullName evidence="6">Alkanesulfonate monooxygenase</fullName>
        <ecNumber evidence="6">1.14.14.5</ecNumber>
    </submittedName>
</protein>
<evidence type="ECO:0000256" key="4">
    <source>
        <dbReference type="ARBA" id="ARBA00023033"/>
    </source>
</evidence>
<dbReference type="Proteomes" id="UP000000851">
    <property type="component" value="Chromosome"/>
</dbReference>
<dbReference type="AlphaFoldDB" id="C7Q106"/>
<accession>C7Q106</accession>
<dbReference type="EC" id="1.14.14.5" evidence="6"/>
<gene>
    <name evidence="6" type="ordered locus">Caci_2768</name>
</gene>
<feature type="domain" description="Luciferase-like" evidence="5">
    <location>
        <begin position="21"/>
        <end position="335"/>
    </location>
</feature>
<keyword evidence="7" id="KW-1185">Reference proteome</keyword>
<name>C7Q106_CATAD</name>
<sequence length="374" mass="40041">MSNPSKHIEFIGITGTRPGSESETALADGPVIQPGYLQELALAHEESGFDRVLIAHSSASPDGFVIADQVLSRTSRIGVLLAHRPGFVSPTYAARKYATLDAFHPGRVALHTITGGDDREQARDGDLADKATRYRRTDEFLAVVRKEWESADPFDFEGEFYTVRGGWSAIRPEPGAIPVYFGGASEDAIRVGGKHADVYAFWGEPLAGIAERIGEVRAAAAPFSRDPRFSVSLRPIPAATEAEAWDRAAEVLRLTKERAGQARKAWGWGGDKKDFAAARGSQRLLEYAAAGDVHDKRLWTAVAKETGAAGNSTALVGSYEQVAEALLEYVALGVSTLLIRGFSPLADARDYGTLIGLVRAQHENAPLAGVGAGA</sequence>
<keyword evidence="2" id="KW-0288">FMN</keyword>
<dbReference type="EMBL" id="CP001700">
    <property type="protein sequence ID" value="ACU71681.1"/>
    <property type="molecule type" value="Genomic_DNA"/>
</dbReference>
<dbReference type="Gene3D" id="3.20.20.30">
    <property type="entry name" value="Luciferase-like domain"/>
    <property type="match status" value="1"/>
</dbReference>
<reference evidence="6 7" key="1">
    <citation type="journal article" date="2009" name="Stand. Genomic Sci.">
        <title>Complete genome sequence of Catenulispora acidiphila type strain (ID 139908).</title>
        <authorList>
            <person name="Copeland A."/>
            <person name="Lapidus A."/>
            <person name="Glavina Del Rio T."/>
            <person name="Nolan M."/>
            <person name="Lucas S."/>
            <person name="Chen F."/>
            <person name="Tice H."/>
            <person name="Cheng J.F."/>
            <person name="Bruce D."/>
            <person name="Goodwin L."/>
            <person name="Pitluck S."/>
            <person name="Mikhailova N."/>
            <person name="Pati A."/>
            <person name="Ivanova N."/>
            <person name="Mavromatis K."/>
            <person name="Chen A."/>
            <person name="Palaniappan K."/>
            <person name="Chain P."/>
            <person name="Land M."/>
            <person name="Hauser L."/>
            <person name="Chang Y.J."/>
            <person name="Jeffries C.D."/>
            <person name="Chertkov O."/>
            <person name="Brettin T."/>
            <person name="Detter J.C."/>
            <person name="Han C."/>
            <person name="Ali Z."/>
            <person name="Tindall B.J."/>
            <person name="Goker M."/>
            <person name="Bristow J."/>
            <person name="Eisen J.A."/>
            <person name="Markowitz V."/>
            <person name="Hugenholtz P."/>
            <person name="Kyrpides N.C."/>
            <person name="Klenk H.P."/>
        </authorList>
    </citation>
    <scope>NUCLEOTIDE SEQUENCE [LARGE SCALE GENOMIC DNA]</scope>
    <source>
        <strain evidence="7">DSM 44928 / JCM 14897 / NBRC 102108 / NRRL B-24433 / ID139908</strain>
    </source>
</reference>
<dbReference type="CDD" id="cd01094">
    <property type="entry name" value="Alkanesulfonate_monoxygenase"/>
    <property type="match status" value="1"/>
</dbReference>
<evidence type="ECO:0000259" key="5">
    <source>
        <dbReference type="Pfam" id="PF00296"/>
    </source>
</evidence>
<dbReference type="GO" id="GO:0008726">
    <property type="term" value="F:alkanesulfonate monooxygenase activity"/>
    <property type="evidence" value="ECO:0007669"/>
    <property type="project" value="UniProtKB-EC"/>
</dbReference>
<dbReference type="PANTHER" id="PTHR42847">
    <property type="entry name" value="ALKANESULFONATE MONOOXYGENASE"/>
    <property type="match status" value="1"/>
</dbReference>
<dbReference type="SUPFAM" id="SSF51679">
    <property type="entry name" value="Bacterial luciferase-like"/>
    <property type="match status" value="1"/>
</dbReference>
<dbReference type="RefSeq" id="WP_012786974.1">
    <property type="nucleotide sequence ID" value="NC_013131.1"/>
</dbReference>
<dbReference type="Pfam" id="PF00296">
    <property type="entry name" value="Bac_luciferase"/>
    <property type="match status" value="1"/>
</dbReference>
<dbReference type="InParanoid" id="C7Q106"/>
<dbReference type="PANTHER" id="PTHR42847:SF9">
    <property type="entry name" value="BLL6451 PROTEIN"/>
    <property type="match status" value="1"/>
</dbReference>